<dbReference type="Gene3D" id="1.10.110.10">
    <property type="entry name" value="Plant lipid-transfer and hydrophobic proteins"/>
    <property type="match status" value="1"/>
</dbReference>
<dbReference type="SUPFAM" id="SSF47699">
    <property type="entry name" value="Bifunctional inhibitor/lipid-transfer protein/seed storage 2S albumin"/>
    <property type="match status" value="1"/>
</dbReference>
<sequence>MIVTASSFSLFTLLLASITDFSSARPQHPPERAGCAVNLLSFSPCLPYVSAPPNYALSSPPSSCCEVYSATIDEGGHAASCLSYLLREPSMLGIPIDVPRLRSLSLICPRNRMHQNSTKRDSSLESGCGSDLKELSPRQSTGCGFLNHSNAVAPTSPPEVRLKPKSPDSPPPPRPPQDLSKGLPPLSSLSKSLSKQSWFTYKGMIFIFVLASAIQI</sequence>
<comment type="caution">
    <text evidence="4">The sequence shown here is derived from an EMBL/GenBank/DDBJ whole genome shotgun (WGS) entry which is preliminary data.</text>
</comment>
<evidence type="ECO:0000313" key="5">
    <source>
        <dbReference type="Proteomes" id="UP001279734"/>
    </source>
</evidence>
<evidence type="ECO:0000256" key="1">
    <source>
        <dbReference type="SAM" id="MobiDB-lite"/>
    </source>
</evidence>
<feature type="compositionally biased region" description="Low complexity" evidence="1">
    <location>
        <begin position="177"/>
        <end position="187"/>
    </location>
</feature>
<dbReference type="InterPro" id="IPR036312">
    <property type="entry name" value="Bifun_inhib/LTP/seed_sf"/>
</dbReference>
<feature type="domain" description="Bifunctional inhibitor/plant lipid transfer protein/seed storage helical" evidence="3">
    <location>
        <begin position="25"/>
        <end position="111"/>
    </location>
</feature>
<reference evidence="4" key="1">
    <citation type="submission" date="2023-05" db="EMBL/GenBank/DDBJ databases">
        <title>Nepenthes gracilis genome sequencing.</title>
        <authorList>
            <person name="Fukushima K."/>
        </authorList>
    </citation>
    <scope>NUCLEOTIDE SEQUENCE</scope>
    <source>
        <strain evidence="4">SING2019-196</strain>
    </source>
</reference>
<protein>
    <recommendedName>
        <fullName evidence="3">Bifunctional inhibitor/plant lipid transfer protein/seed storage helical domain-containing protein</fullName>
    </recommendedName>
</protein>
<keyword evidence="5" id="KW-1185">Reference proteome</keyword>
<feature type="signal peptide" evidence="2">
    <location>
        <begin position="1"/>
        <end position="24"/>
    </location>
</feature>
<dbReference type="AlphaFoldDB" id="A0AAD3SZW5"/>
<dbReference type="InterPro" id="IPR016140">
    <property type="entry name" value="Bifunc_inhib/LTP/seed_store"/>
</dbReference>
<proteinExistence type="predicted"/>
<accession>A0AAD3SZW5</accession>
<evidence type="ECO:0000313" key="4">
    <source>
        <dbReference type="EMBL" id="GMH19999.1"/>
    </source>
</evidence>
<dbReference type="PANTHER" id="PTHR35747">
    <property type="entry name" value="BIFUNCTIONAL INHIBITOR/LIPID-TRANSFER PROTEIN/SEED STORAGE 2S ALBUMIN SUPERFAMILY PROTEIN"/>
    <property type="match status" value="1"/>
</dbReference>
<gene>
    <name evidence="4" type="ORF">Nepgr_021840</name>
</gene>
<name>A0AAD3SZW5_NEPGR</name>
<feature type="region of interest" description="Disordered" evidence="1">
    <location>
        <begin position="146"/>
        <end position="187"/>
    </location>
</feature>
<evidence type="ECO:0000256" key="2">
    <source>
        <dbReference type="SAM" id="SignalP"/>
    </source>
</evidence>
<feature type="chain" id="PRO_5042229605" description="Bifunctional inhibitor/plant lipid transfer protein/seed storage helical domain-containing protein" evidence="2">
    <location>
        <begin position="25"/>
        <end position="216"/>
    </location>
</feature>
<keyword evidence="2" id="KW-0732">Signal</keyword>
<dbReference type="EMBL" id="BSYO01000021">
    <property type="protein sequence ID" value="GMH19999.1"/>
    <property type="molecule type" value="Genomic_DNA"/>
</dbReference>
<dbReference type="Pfam" id="PF14368">
    <property type="entry name" value="LTP_2"/>
    <property type="match status" value="1"/>
</dbReference>
<dbReference type="Proteomes" id="UP001279734">
    <property type="component" value="Unassembled WGS sequence"/>
</dbReference>
<dbReference type="PANTHER" id="PTHR35747:SF2">
    <property type="entry name" value="NON-SPECIFIC LIPID TRANSFER PROTEIN GPI-ANCHORED 25"/>
    <property type="match status" value="1"/>
</dbReference>
<feature type="compositionally biased region" description="Pro residues" evidence="1">
    <location>
        <begin position="167"/>
        <end position="176"/>
    </location>
</feature>
<dbReference type="CDD" id="cd00010">
    <property type="entry name" value="AAI_LTSS"/>
    <property type="match status" value="1"/>
</dbReference>
<organism evidence="4 5">
    <name type="scientific">Nepenthes gracilis</name>
    <name type="common">Slender pitcher plant</name>
    <dbReference type="NCBI Taxonomy" id="150966"/>
    <lineage>
        <taxon>Eukaryota</taxon>
        <taxon>Viridiplantae</taxon>
        <taxon>Streptophyta</taxon>
        <taxon>Embryophyta</taxon>
        <taxon>Tracheophyta</taxon>
        <taxon>Spermatophyta</taxon>
        <taxon>Magnoliopsida</taxon>
        <taxon>eudicotyledons</taxon>
        <taxon>Gunneridae</taxon>
        <taxon>Pentapetalae</taxon>
        <taxon>Caryophyllales</taxon>
        <taxon>Nepenthaceae</taxon>
        <taxon>Nepenthes</taxon>
    </lineage>
</organism>
<evidence type="ECO:0000259" key="3">
    <source>
        <dbReference type="Pfam" id="PF14368"/>
    </source>
</evidence>
<dbReference type="InterPro" id="IPR053353">
    <property type="entry name" value="Plant_LTP_GPI-anchored"/>
</dbReference>